<dbReference type="Pfam" id="PF13557">
    <property type="entry name" value="Phenol_MetA_deg"/>
    <property type="match status" value="1"/>
</dbReference>
<keyword evidence="3" id="KW-1185">Reference proteome</keyword>
<dbReference type="Proteomes" id="UP001057520">
    <property type="component" value="Chromosome"/>
</dbReference>
<feature type="signal peptide" evidence="1">
    <location>
        <begin position="1"/>
        <end position="22"/>
    </location>
</feature>
<sequence>MASIRIAALALTVLTLAGAARAEERDFCPDRPGKGSPPCVMDKGRFQVEVSGVDATLDKSDGVSTRDIAYGGLELRLGLTSMVEGQMSWTPYERVRTKDHGVVSTVSGAGDLGLALRWSLKNPAGDGLSIAVQPFVTAPTGADGIGGGEWPGGVIVPVSIPLNGDWSLSLSPELDARPDADGAGRHAGYAFAGGVGRAVGAVSLGAELWVDVDDDPADRVTQTSFDLTAAWTPEALKDVQFDASAYVGLNRRTPDLELVFGVAHRF</sequence>
<proteinExistence type="predicted"/>
<organism evidence="2 3">
    <name type="scientific">Caulobacter segnis</name>
    <dbReference type="NCBI Taxonomy" id="88688"/>
    <lineage>
        <taxon>Bacteria</taxon>
        <taxon>Pseudomonadati</taxon>
        <taxon>Pseudomonadota</taxon>
        <taxon>Alphaproteobacteria</taxon>
        <taxon>Caulobacterales</taxon>
        <taxon>Caulobacteraceae</taxon>
        <taxon>Caulobacter</taxon>
    </lineage>
</organism>
<name>A0ABY4ZUH9_9CAUL</name>
<evidence type="ECO:0000313" key="2">
    <source>
        <dbReference type="EMBL" id="USQ96320.1"/>
    </source>
</evidence>
<evidence type="ECO:0000313" key="3">
    <source>
        <dbReference type="Proteomes" id="UP001057520"/>
    </source>
</evidence>
<dbReference type="InterPro" id="IPR025737">
    <property type="entry name" value="FApF"/>
</dbReference>
<evidence type="ECO:0000256" key="1">
    <source>
        <dbReference type="SAM" id="SignalP"/>
    </source>
</evidence>
<protein>
    <submittedName>
        <fullName evidence="2">Transporter</fullName>
    </submittedName>
</protein>
<reference evidence="2 3" key="1">
    <citation type="submission" date="2022-04" db="EMBL/GenBank/DDBJ databases">
        <title>Genome sequence of soybean root-associated Caulobacter segnis RL271.</title>
        <authorList>
            <person name="Longley R."/>
            <person name="Bonito G."/>
            <person name="Trigodet F."/>
            <person name="Crosson S."/>
            <person name="Fiebig A."/>
        </authorList>
    </citation>
    <scope>NUCLEOTIDE SEQUENCE [LARGE SCALE GENOMIC DNA]</scope>
    <source>
        <strain evidence="2 3">RL271</strain>
    </source>
</reference>
<gene>
    <name evidence="2" type="ORF">MZV50_01610</name>
</gene>
<keyword evidence="1" id="KW-0732">Signal</keyword>
<dbReference type="EMBL" id="CP096040">
    <property type="protein sequence ID" value="USQ96320.1"/>
    <property type="molecule type" value="Genomic_DNA"/>
</dbReference>
<feature type="chain" id="PRO_5046171971" evidence="1">
    <location>
        <begin position="23"/>
        <end position="266"/>
    </location>
</feature>
<accession>A0ABY4ZUH9</accession>